<evidence type="ECO:0000313" key="4">
    <source>
        <dbReference type="Proteomes" id="UP000193240"/>
    </source>
</evidence>
<dbReference type="Proteomes" id="UP000193240">
    <property type="component" value="Unassembled WGS sequence"/>
</dbReference>
<feature type="compositionally biased region" description="Basic and acidic residues" evidence="1">
    <location>
        <begin position="116"/>
        <end position="125"/>
    </location>
</feature>
<keyword evidence="4" id="KW-1185">Reference proteome</keyword>
<feature type="compositionally biased region" description="Basic and acidic residues" evidence="1">
    <location>
        <begin position="92"/>
        <end position="107"/>
    </location>
</feature>
<gene>
    <name evidence="3" type="ORF">B5807_05959</name>
</gene>
<evidence type="ECO:0000256" key="2">
    <source>
        <dbReference type="SAM" id="Phobius"/>
    </source>
</evidence>
<evidence type="ECO:0000313" key="3">
    <source>
        <dbReference type="EMBL" id="OSS49951.1"/>
    </source>
</evidence>
<feature type="transmembrane region" description="Helical" evidence="2">
    <location>
        <begin position="57"/>
        <end position="79"/>
    </location>
</feature>
<reference evidence="3 4" key="1">
    <citation type="journal article" date="2017" name="Genome Announc.">
        <title>Genome sequence of the saprophytic ascomycete Epicoccum nigrum ICMP 19927 strain isolated from New Zealand.</title>
        <authorList>
            <person name="Fokin M."/>
            <person name="Fleetwood D."/>
            <person name="Weir B.S."/>
            <person name="Villas-Boas S.G."/>
        </authorList>
    </citation>
    <scope>NUCLEOTIDE SEQUENCE [LARGE SCALE GENOMIC DNA]</scope>
    <source>
        <strain evidence="3 4">ICMP 19927</strain>
    </source>
</reference>
<dbReference type="EMBL" id="KZ107843">
    <property type="protein sequence ID" value="OSS49951.1"/>
    <property type="molecule type" value="Genomic_DNA"/>
</dbReference>
<dbReference type="InParanoid" id="A0A1Y2M1P4"/>
<evidence type="ECO:0000256" key="1">
    <source>
        <dbReference type="SAM" id="MobiDB-lite"/>
    </source>
</evidence>
<protein>
    <submittedName>
        <fullName evidence="3">Uncharacterized protein</fullName>
    </submittedName>
</protein>
<proteinExistence type="predicted"/>
<keyword evidence="2" id="KW-0472">Membrane</keyword>
<sequence length="125" mass="14061">MGIPLWPGKAARWPGSHLPRHQWPRGMHLDEAGNPIYPPGVTCKQLGEEPVYFPVDFLFWIFAVLSVLLYLVWPAYVMWRFLRTSANDTVERADGPHANFEDAHDDFVAGGNKGNGAERENGIDS</sequence>
<organism evidence="3 4">
    <name type="scientific">Epicoccum nigrum</name>
    <name type="common">Soil fungus</name>
    <name type="synonym">Epicoccum purpurascens</name>
    <dbReference type="NCBI Taxonomy" id="105696"/>
    <lineage>
        <taxon>Eukaryota</taxon>
        <taxon>Fungi</taxon>
        <taxon>Dikarya</taxon>
        <taxon>Ascomycota</taxon>
        <taxon>Pezizomycotina</taxon>
        <taxon>Dothideomycetes</taxon>
        <taxon>Pleosporomycetidae</taxon>
        <taxon>Pleosporales</taxon>
        <taxon>Pleosporineae</taxon>
        <taxon>Didymellaceae</taxon>
        <taxon>Epicoccum</taxon>
    </lineage>
</organism>
<accession>A0A1Y2M1P4</accession>
<dbReference type="AlphaFoldDB" id="A0A1Y2M1P4"/>
<keyword evidence="2" id="KW-0812">Transmembrane</keyword>
<keyword evidence="2" id="KW-1133">Transmembrane helix</keyword>
<feature type="region of interest" description="Disordered" evidence="1">
    <location>
        <begin position="92"/>
        <end position="125"/>
    </location>
</feature>
<name>A0A1Y2M1P4_EPING</name>